<reference evidence="2" key="1">
    <citation type="submission" date="2020-10" db="EMBL/GenBank/DDBJ databases">
        <authorList>
            <person name="Gilroy R."/>
        </authorList>
    </citation>
    <scope>NUCLEOTIDE SEQUENCE</scope>
    <source>
        <strain evidence="2">CHK195-11698</strain>
    </source>
</reference>
<dbReference type="Pfam" id="PF00149">
    <property type="entry name" value="Metallophos"/>
    <property type="match status" value="1"/>
</dbReference>
<proteinExistence type="predicted"/>
<dbReference type="GO" id="GO:0110154">
    <property type="term" value="P:RNA decapping"/>
    <property type="evidence" value="ECO:0007669"/>
    <property type="project" value="TreeGrafter"/>
</dbReference>
<dbReference type="InterPro" id="IPR004843">
    <property type="entry name" value="Calcineurin-like_PHP"/>
</dbReference>
<evidence type="ECO:0000313" key="2">
    <source>
        <dbReference type="EMBL" id="HIU13989.1"/>
    </source>
</evidence>
<dbReference type="EMBL" id="DVMJ01000065">
    <property type="protein sequence ID" value="HIU13989.1"/>
    <property type="molecule type" value="Genomic_DNA"/>
</dbReference>
<dbReference type="AlphaFoldDB" id="A0A9D1L0Q0"/>
<feature type="domain" description="Calcineurin-like phosphoesterase" evidence="1">
    <location>
        <begin position="18"/>
        <end position="206"/>
    </location>
</feature>
<dbReference type="GO" id="GO:0005737">
    <property type="term" value="C:cytoplasm"/>
    <property type="evidence" value="ECO:0007669"/>
    <property type="project" value="TreeGrafter"/>
</dbReference>
<dbReference type="GO" id="GO:0008803">
    <property type="term" value="F:bis(5'-nucleosyl)-tetraphosphatase (symmetrical) activity"/>
    <property type="evidence" value="ECO:0007669"/>
    <property type="project" value="TreeGrafter"/>
</dbReference>
<evidence type="ECO:0000259" key="1">
    <source>
        <dbReference type="Pfam" id="PF00149"/>
    </source>
</evidence>
<reference evidence="2" key="2">
    <citation type="journal article" date="2021" name="PeerJ">
        <title>Extensive microbial diversity within the chicken gut microbiome revealed by metagenomics and culture.</title>
        <authorList>
            <person name="Gilroy R."/>
            <person name="Ravi A."/>
            <person name="Getino M."/>
            <person name="Pursley I."/>
            <person name="Horton D.L."/>
            <person name="Alikhan N.F."/>
            <person name="Baker D."/>
            <person name="Gharbi K."/>
            <person name="Hall N."/>
            <person name="Watson M."/>
            <person name="Adriaenssens E.M."/>
            <person name="Foster-Nyarko E."/>
            <person name="Jarju S."/>
            <person name="Secka A."/>
            <person name="Antonio M."/>
            <person name="Oren A."/>
            <person name="Chaudhuri R.R."/>
            <person name="La Ragione R."/>
            <person name="Hildebrand F."/>
            <person name="Pallen M.J."/>
        </authorList>
    </citation>
    <scope>NUCLEOTIDE SEQUENCE</scope>
    <source>
        <strain evidence="2">CHK195-11698</strain>
    </source>
</reference>
<comment type="caution">
    <text evidence="2">The sequence shown here is derived from an EMBL/GenBank/DDBJ whole genome shotgun (WGS) entry which is preliminary data.</text>
</comment>
<dbReference type="Gene3D" id="3.60.21.10">
    <property type="match status" value="1"/>
</dbReference>
<sequence length="373" mass="43763">MQLEKRIVKVDQVPEEYRMFVISDIHAHKDAFKQLLHQVRIKDEDYLVILGDFLEKGPNSLEMLYTVRDLSERQNTFVLMGNCEGALLELLLDEANAHRLKHYLVHTSWGSLLRDSCEALNLDYHKMDPKELQKRLREYLSKEIAILQTFATVVEFDQFIFVHAGIEKREDWEESSVESMLEMPYFLDQGHALTNRYVVCGHTPVSNYSDTKIDNSIILNHRRRIISIDGGMGVKEIAQLNALEIRKEDEGYLYFNHHVDEYEPCEVLFRCYPKFESVVKVAWPNYEIEVLQVGTSFSWCSKYDTKELVFIKNEFIYEKDGHYFCKDDYISYMLEVQAGDQVSLIATYGKYAYVMKDGIVGWIKGDRLKRIVR</sequence>
<dbReference type="GO" id="GO:0016791">
    <property type="term" value="F:phosphatase activity"/>
    <property type="evidence" value="ECO:0007669"/>
    <property type="project" value="TreeGrafter"/>
</dbReference>
<dbReference type="SUPFAM" id="SSF56300">
    <property type="entry name" value="Metallo-dependent phosphatases"/>
    <property type="match status" value="1"/>
</dbReference>
<dbReference type="PANTHER" id="PTHR42850">
    <property type="entry name" value="METALLOPHOSPHOESTERASE"/>
    <property type="match status" value="1"/>
</dbReference>
<evidence type="ECO:0000313" key="3">
    <source>
        <dbReference type="Proteomes" id="UP000824175"/>
    </source>
</evidence>
<dbReference type="InterPro" id="IPR029052">
    <property type="entry name" value="Metallo-depent_PP-like"/>
</dbReference>
<accession>A0A9D1L0Q0</accession>
<protein>
    <submittedName>
        <fullName evidence="2">Metallophosphoesterase</fullName>
    </submittedName>
</protein>
<gene>
    <name evidence="2" type="ORF">IAD15_07970</name>
</gene>
<dbReference type="Proteomes" id="UP000824175">
    <property type="component" value="Unassembled WGS sequence"/>
</dbReference>
<dbReference type="PANTHER" id="PTHR42850:SF4">
    <property type="entry name" value="ZINC-DEPENDENT ENDOPOLYPHOSPHATASE"/>
    <property type="match status" value="1"/>
</dbReference>
<dbReference type="InterPro" id="IPR050126">
    <property type="entry name" value="Ap4A_hydrolase"/>
</dbReference>
<name>A0A9D1L0Q0_9FIRM</name>
<organism evidence="2 3">
    <name type="scientific">Candidatus Fimiplasma intestinipullorum</name>
    <dbReference type="NCBI Taxonomy" id="2840825"/>
    <lineage>
        <taxon>Bacteria</taxon>
        <taxon>Bacillati</taxon>
        <taxon>Bacillota</taxon>
        <taxon>Clostridia</taxon>
        <taxon>Eubacteriales</taxon>
        <taxon>Candidatus Fimiplasma</taxon>
    </lineage>
</organism>